<comment type="caution">
    <text evidence="1">The sequence shown here is derived from an EMBL/GenBank/DDBJ whole genome shotgun (WGS) entry which is preliminary data.</text>
</comment>
<dbReference type="eggNOG" id="COG2182">
    <property type="taxonomic scope" value="Bacteria"/>
</dbReference>
<gene>
    <name evidence="1" type="ORF">HY29_11515</name>
</gene>
<evidence type="ECO:0008006" key="3">
    <source>
        <dbReference type="Google" id="ProtNLM"/>
    </source>
</evidence>
<dbReference type="STRING" id="1280946.HY29_11515"/>
<keyword evidence="2" id="KW-1185">Reference proteome</keyword>
<dbReference type="PATRIC" id="fig|1280946.3.peg.1096"/>
<organism evidence="1 2">
    <name type="scientific">Hyphomonas beringensis</name>
    <dbReference type="NCBI Taxonomy" id="1280946"/>
    <lineage>
        <taxon>Bacteria</taxon>
        <taxon>Pseudomonadati</taxon>
        <taxon>Pseudomonadota</taxon>
        <taxon>Alphaproteobacteria</taxon>
        <taxon>Hyphomonadales</taxon>
        <taxon>Hyphomonadaceae</taxon>
        <taxon>Hyphomonas</taxon>
    </lineage>
</organism>
<sequence>MLGSDASGGTSITTDIEIPANTTIAIQGPVFIGEDNKDNAGTPVTLTVNEGVRFFGASATGTATATDDYLVITRGSKIEAVGTATNPIRFTARAALNDEETGSSLVEETTNAQWGGLVLNGFAPINACDDGNATGGTAACEKVGEGSSGRFGGSIADDNSGTLQYVIVEYAGSRLTNNDELNGIAFQGVGSGTTVDHIQVHNNLDDGIEWFGGTVSAKYVAITGAGDDSLDWTDGWTGKLQYAAVRSNIPSSGDPRGIEADNLSSDPDKTPFSNPSISNFTLVGTDGNDQGILLRRGTKGRVINGIVVGYGSGLDIDDGSSDTQTSDNYADGSLVVESILLDTAENIVNDGDTPAIKPGTNIVGRGNSLTDGFFPGTAELTVPVSTALSGDTFFDATTYIGAFSPTETLDSNWATFTLPGTLFEEVEATCPTGTTTNGELAGKTLCVISGNNAITSDVRLSNGDKLIYELDGSVFVGVDLGPDPAAPLGSGVAATLTIDPGVTIVGAGNDDYLVVTRGSKIFSNGTAQNPVVFTSKGDIDGTATIDQDTKGLWGGVVLNGRAPINACDDGTATGGTVGCEKVGEGSSGRFGGATSDDDSGQLFYTRVQYAGVALTNTDELNGIAFQGVGSATEVDYVQVYNNFDDCFEWFGGTVSASHMVGLGCGDDTFDWTDGWTGSLQYAIAYTGVAGPTGGISDSHNGIEADSSSNAAATPISSPNVSNFTIISGGDSDALVGALIRRNMQGVLANGIILGWPEAGIDIDGANTQANFNNGDLIIQSLFLADNGKPVQDSDGDDVAFTAANDVETTLPNTMSGFAFRAGRPGVVPGANEDSVDVYDVTGLGQLEATTYIGAVEDANDKWFLGWTVDQQGNLTSAN</sequence>
<evidence type="ECO:0000313" key="2">
    <source>
        <dbReference type="Proteomes" id="UP000027037"/>
    </source>
</evidence>
<name>A0A062U5C7_9PROT</name>
<dbReference type="InterPro" id="IPR011050">
    <property type="entry name" value="Pectin_lyase_fold/virulence"/>
</dbReference>
<accession>A0A062U5C7</accession>
<dbReference type="EMBL" id="AWFF01000029">
    <property type="protein sequence ID" value="KCZ55536.1"/>
    <property type="molecule type" value="Genomic_DNA"/>
</dbReference>
<dbReference type="SUPFAM" id="SSF51126">
    <property type="entry name" value="Pectin lyase-like"/>
    <property type="match status" value="1"/>
</dbReference>
<dbReference type="AlphaFoldDB" id="A0A062U5C7"/>
<evidence type="ECO:0000313" key="1">
    <source>
        <dbReference type="EMBL" id="KCZ55536.1"/>
    </source>
</evidence>
<dbReference type="PANTHER" id="PTHR41339:SF1">
    <property type="entry name" value="SECRETED PROTEIN"/>
    <property type="match status" value="1"/>
</dbReference>
<dbReference type="PANTHER" id="PTHR41339">
    <property type="entry name" value="LIPL48"/>
    <property type="match status" value="1"/>
</dbReference>
<proteinExistence type="predicted"/>
<reference evidence="1 2" key="1">
    <citation type="journal article" date="2014" name="Antonie Van Leeuwenhoek">
        <title>Hyphomonas beringensis sp. nov. and Hyphomonas chukchiensis sp. nov., isolated from surface seawater of the Bering Sea and Chukchi Sea.</title>
        <authorList>
            <person name="Li C."/>
            <person name="Lai Q."/>
            <person name="Li G."/>
            <person name="Dong C."/>
            <person name="Wang J."/>
            <person name="Liao Y."/>
            <person name="Shao Z."/>
        </authorList>
    </citation>
    <scope>NUCLEOTIDE SEQUENCE [LARGE SCALE GENOMIC DNA]</scope>
    <source>
        <strain evidence="1 2">25B14_1</strain>
    </source>
</reference>
<protein>
    <recommendedName>
        <fullName evidence="3">Lipoprotein</fullName>
    </recommendedName>
</protein>
<dbReference type="Proteomes" id="UP000027037">
    <property type="component" value="Unassembled WGS sequence"/>
</dbReference>